<dbReference type="AlphaFoldDB" id="A0A2P2M7A6"/>
<evidence type="ECO:0000256" key="1">
    <source>
        <dbReference type="SAM" id="MobiDB-lite"/>
    </source>
</evidence>
<feature type="region of interest" description="Disordered" evidence="1">
    <location>
        <begin position="1"/>
        <end position="30"/>
    </location>
</feature>
<protein>
    <submittedName>
        <fullName evidence="2">Inner membrane transport protein yjjL</fullName>
    </submittedName>
</protein>
<evidence type="ECO:0000313" key="2">
    <source>
        <dbReference type="EMBL" id="MBX26089.1"/>
    </source>
</evidence>
<proteinExistence type="predicted"/>
<organism evidence="2">
    <name type="scientific">Rhizophora mucronata</name>
    <name type="common">Asiatic mangrove</name>
    <dbReference type="NCBI Taxonomy" id="61149"/>
    <lineage>
        <taxon>Eukaryota</taxon>
        <taxon>Viridiplantae</taxon>
        <taxon>Streptophyta</taxon>
        <taxon>Embryophyta</taxon>
        <taxon>Tracheophyta</taxon>
        <taxon>Spermatophyta</taxon>
        <taxon>Magnoliopsida</taxon>
        <taxon>eudicotyledons</taxon>
        <taxon>Gunneridae</taxon>
        <taxon>Pentapetalae</taxon>
        <taxon>rosids</taxon>
        <taxon>fabids</taxon>
        <taxon>Malpighiales</taxon>
        <taxon>Rhizophoraceae</taxon>
        <taxon>Rhizophora</taxon>
    </lineage>
</organism>
<reference evidence="2" key="1">
    <citation type="submission" date="2018-02" db="EMBL/GenBank/DDBJ databases">
        <title>Rhizophora mucronata_Transcriptome.</title>
        <authorList>
            <person name="Meera S.P."/>
            <person name="Sreeshan A."/>
            <person name="Augustine A."/>
        </authorList>
    </citation>
    <scope>NUCLEOTIDE SEQUENCE</scope>
    <source>
        <tissue evidence="2">Leaf</tissue>
    </source>
</reference>
<feature type="compositionally biased region" description="Low complexity" evidence="1">
    <location>
        <begin position="8"/>
        <end position="18"/>
    </location>
</feature>
<dbReference type="EMBL" id="GGEC01045628">
    <property type="protein sequence ID" value="MBX26112.1"/>
    <property type="molecule type" value="Transcribed_RNA"/>
</dbReference>
<sequence>MRGGAKRSPLTLPTLSPPKTNATARERSSKGIDLAIRSVAADGETPSPIPTKILEKISPGINPAREGRRAVANDQVNTPISRTFLPPRFLANQPPGN</sequence>
<name>A0A2P2M7A6_RHIMU</name>
<accession>A0A2P2M7A6</accession>
<dbReference type="EMBL" id="GGEC01045605">
    <property type="protein sequence ID" value="MBX26089.1"/>
    <property type="molecule type" value="Transcribed_RNA"/>
</dbReference>